<comment type="caution">
    <text evidence="1">The sequence shown here is derived from an EMBL/GenBank/DDBJ whole genome shotgun (WGS) entry which is preliminary data.</text>
</comment>
<keyword evidence="2" id="KW-1185">Reference proteome</keyword>
<evidence type="ECO:0000313" key="1">
    <source>
        <dbReference type="EMBL" id="GFH06960.1"/>
    </source>
</evidence>
<name>A0A699Y9Z2_HAELA</name>
<reference evidence="1 2" key="1">
    <citation type="submission" date="2020-02" db="EMBL/GenBank/DDBJ databases">
        <title>Draft genome sequence of Haematococcus lacustris strain NIES-144.</title>
        <authorList>
            <person name="Morimoto D."/>
            <person name="Nakagawa S."/>
            <person name="Yoshida T."/>
            <person name="Sawayama S."/>
        </authorList>
    </citation>
    <scope>NUCLEOTIDE SEQUENCE [LARGE SCALE GENOMIC DNA]</scope>
    <source>
        <strain evidence="1 2">NIES-144</strain>
    </source>
</reference>
<organism evidence="1 2">
    <name type="scientific">Haematococcus lacustris</name>
    <name type="common">Green alga</name>
    <name type="synonym">Haematococcus pluvialis</name>
    <dbReference type="NCBI Taxonomy" id="44745"/>
    <lineage>
        <taxon>Eukaryota</taxon>
        <taxon>Viridiplantae</taxon>
        <taxon>Chlorophyta</taxon>
        <taxon>core chlorophytes</taxon>
        <taxon>Chlorophyceae</taxon>
        <taxon>CS clade</taxon>
        <taxon>Chlamydomonadales</taxon>
        <taxon>Haematococcaceae</taxon>
        <taxon>Haematococcus</taxon>
    </lineage>
</organism>
<gene>
    <name evidence="1" type="ORF">HaLaN_01687</name>
</gene>
<feature type="non-terminal residue" evidence="1">
    <location>
        <position position="1"/>
    </location>
</feature>
<proteinExistence type="predicted"/>
<dbReference type="Proteomes" id="UP000485058">
    <property type="component" value="Unassembled WGS sequence"/>
</dbReference>
<accession>A0A699Y9Z2</accession>
<dbReference type="EMBL" id="BLLF01000066">
    <property type="protein sequence ID" value="GFH06960.1"/>
    <property type="molecule type" value="Genomic_DNA"/>
</dbReference>
<dbReference type="AlphaFoldDB" id="A0A699Y9Z2"/>
<evidence type="ECO:0000313" key="2">
    <source>
        <dbReference type="Proteomes" id="UP000485058"/>
    </source>
</evidence>
<sequence length="131" mass="14331">MTLPELLKAAAEIKTAQLKSRPGRQEWEHSPDWIKYTAYHDAEDANAALRLYTRALSIFVWFDRGKDRASQDIPYINTLATAAAAAASGCTPQLEPEVLQANQTVATLFSNAANCLLKTQASADSVVYACK</sequence>
<protein>
    <submittedName>
        <fullName evidence="1">TPR_REGION domain-containing protein</fullName>
    </submittedName>
</protein>